<reference evidence="1 2" key="1">
    <citation type="submission" date="2016-09" db="EMBL/GenBank/DDBJ databases">
        <title>The complete genome sequences of Rhizobium gallicum, symbiovars gallicum and phaseoli, symbionts associated to common bean (Phaseolus vulgaris).</title>
        <authorList>
            <person name="Bustos P."/>
            <person name="Santamaria R.I."/>
            <person name="Perez-Carrascal O.M."/>
            <person name="Juarez S."/>
            <person name="Lozano L."/>
            <person name="Martinez-Flores I."/>
            <person name="Martinez-Romero E."/>
            <person name="Cevallos M."/>
            <person name="Romero D."/>
            <person name="Davila G."/>
            <person name="Gonzalez V."/>
        </authorList>
    </citation>
    <scope>NUCLEOTIDE SEQUENCE [LARGE SCALE GENOMIC DNA]</scope>
    <source>
        <strain evidence="1 2">8C-3</strain>
    </source>
</reference>
<dbReference type="AlphaFoldDB" id="A0A1L5P521"/>
<protein>
    <submittedName>
        <fullName evidence="1">Uncharacterized protein</fullName>
    </submittedName>
</protein>
<dbReference type="Proteomes" id="UP000185109">
    <property type="component" value="Chromosome"/>
</dbReference>
<accession>A0A1L5P521</accession>
<name>A0A1L5P521_RHIET</name>
<sequence length="120" mass="13327">MRFGSHRGAHNFCEQYLDREIADLVPKGSDLLFEIVQQRENLTASKLRYIASKELKDPESVGKLIDVMLWNGSLGVVEGDGARYIFDVGYKRQYLATLLRGDGDVSLSLHPTLVAALTTG</sequence>
<gene>
    <name evidence="1" type="ORF">AM571_CH02423</name>
</gene>
<evidence type="ECO:0000313" key="1">
    <source>
        <dbReference type="EMBL" id="APO75232.1"/>
    </source>
</evidence>
<evidence type="ECO:0000313" key="2">
    <source>
        <dbReference type="Proteomes" id="UP000185109"/>
    </source>
</evidence>
<proteinExistence type="predicted"/>
<organism evidence="1 2">
    <name type="scientific">Rhizobium etli 8C-3</name>
    <dbReference type="NCBI Taxonomy" id="538025"/>
    <lineage>
        <taxon>Bacteria</taxon>
        <taxon>Pseudomonadati</taxon>
        <taxon>Pseudomonadota</taxon>
        <taxon>Alphaproteobacteria</taxon>
        <taxon>Hyphomicrobiales</taxon>
        <taxon>Rhizobiaceae</taxon>
        <taxon>Rhizobium/Agrobacterium group</taxon>
        <taxon>Rhizobium</taxon>
    </lineage>
</organism>
<dbReference type="EMBL" id="CP017241">
    <property type="protein sequence ID" value="APO75232.1"/>
    <property type="molecule type" value="Genomic_DNA"/>
</dbReference>